<dbReference type="AlphaFoldDB" id="A0A4R0R032"/>
<evidence type="ECO:0000313" key="1">
    <source>
        <dbReference type="EMBL" id="TCD59991.1"/>
    </source>
</evidence>
<accession>A0A4R0R032</accession>
<dbReference type="OrthoDB" id="2501483at2759"/>
<sequence>MDAHRELEDPTKRSALFQLRGRLERLRLATIHDADASTDDIQDDLTEEQVAIETDGECPDKPDEGNPAAHAAALASGKPRALFGRRRTHNEQLIVNACGVIAGRVTMFGSEGIDGARVALKGTYPTPESVPQVVFYDNACRLKAHLNKMDPAEREHFKSCALPVDAFHMKTKHKASDQFCADNCNPVLFDDLMVGNQWRFNSSVAEMTNAWFGGFQAMVREMRADRYDFFLDEMIKWRNTMMIAELNKKGADCRVVPADILLYPNH</sequence>
<organism evidence="1 2">
    <name type="scientific">Steccherinum ochraceum</name>
    <dbReference type="NCBI Taxonomy" id="92696"/>
    <lineage>
        <taxon>Eukaryota</taxon>
        <taxon>Fungi</taxon>
        <taxon>Dikarya</taxon>
        <taxon>Basidiomycota</taxon>
        <taxon>Agaricomycotina</taxon>
        <taxon>Agaricomycetes</taxon>
        <taxon>Polyporales</taxon>
        <taxon>Steccherinaceae</taxon>
        <taxon>Steccherinum</taxon>
    </lineage>
</organism>
<dbReference type="EMBL" id="RWJN01000685">
    <property type="protein sequence ID" value="TCD59991.1"/>
    <property type="molecule type" value="Genomic_DNA"/>
</dbReference>
<name>A0A4R0R032_9APHY</name>
<comment type="caution">
    <text evidence="1">The sequence shown here is derived from an EMBL/GenBank/DDBJ whole genome shotgun (WGS) entry which is preliminary data.</text>
</comment>
<proteinExistence type="predicted"/>
<gene>
    <name evidence="1" type="ORF">EIP91_010936</name>
</gene>
<keyword evidence="2" id="KW-1185">Reference proteome</keyword>
<evidence type="ECO:0008006" key="3">
    <source>
        <dbReference type="Google" id="ProtNLM"/>
    </source>
</evidence>
<reference evidence="1 2" key="1">
    <citation type="submission" date="2018-11" db="EMBL/GenBank/DDBJ databases">
        <title>Genome assembly of Steccherinum ochraceum LE-BIN_3174, the white-rot fungus of the Steccherinaceae family (The Residual Polyporoid clade, Polyporales, Basidiomycota).</title>
        <authorList>
            <person name="Fedorova T.V."/>
            <person name="Glazunova O.A."/>
            <person name="Landesman E.O."/>
            <person name="Moiseenko K.V."/>
            <person name="Psurtseva N.V."/>
            <person name="Savinova O.S."/>
            <person name="Shakhova N.V."/>
            <person name="Tyazhelova T.V."/>
            <person name="Vasina D.V."/>
        </authorList>
    </citation>
    <scope>NUCLEOTIDE SEQUENCE [LARGE SCALE GENOMIC DNA]</scope>
    <source>
        <strain evidence="1 2">LE-BIN_3174</strain>
    </source>
</reference>
<evidence type="ECO:0000313" key="2">
    <source>
        <dbReference type="Proteomes" id="UP000292702"/>
    </source>
</evidence>
<dbReference type="Proteomes" id="UP000292702">
    <property type="component" value="Unassembled WGS sequence"/>
</dbReference>
<protein>
    <recommendedName>
        <fullName evidence="3">CxC6 like cysteine cluster associated with KDZ domain-containing protein</fullName>
    </recommendedName>
</protein>
<dbReference type="STRING" id="92696.A0A4R0R032"/>